<dbReference type="GO" id="GO:0030332">
    <property type="term" value="F:cyclin binding"/>
    <property type="evidence" value="ECO:0007669"/>
    <property type="project" value="TreeGrafter"/>
</dbReference>
<dbReference type="PANTHER" id="PTHR47196">
    <property type="entry name" value="KELCH DOMAIN-CONTAINING PROTEIN 9"/>
    <property type="match status" value="1"/>
</dbReference>
<dbReference type="AlphaFoldDB" id="A0A8J4SQV0"/>
<sequence length="376" mass="40864">MLSPLQWEIVNESNSPHLQDHAGALVGDFLYIHGGLNSCRTSNRTPSNGLYKIQVSPKVGTWCDLTGADSPVLSQHTCLGVFGRYLVFIGGWNGQTRVPYIYTYDTESNRWLPPAVAEPLLKGFPSGAGLSAHTSTLMKLDQSRNSFSALIVGREGSLRTQRKSGNIYLLYGILSPGVDTVARYTYVEADSKLSASSRSYHTSTTLSPNVLVNIGGRRDRIVELLSWSRTKDCRESSWPVTLHYPPARCSAVTTLLQEVRQNHIATTKLSATQSGWRGHAAIPGDAGVFISSGEGFNALVRDPLDSAFVLNCRDGQTDGVLYNVGKLTHPRAYGVSCVHATDGTAWLHGGIGLGGKTQNSLLRLQQLELTEESESK</sequence>
<gene>
    <name evidence="2" type="ORF">PHET_02226</name>
</gene>
<keyword evidence="3" id="KW-1185">Reference proteome</keyword>
<name>A0A8J4SQV0_9TREM</name>
<dbReference type="InterPro" id="IPR015915">
    <property type="entry name" value="Kelch-typ_b-propeller"/>
</dbReference>
<evidence type="ECO:0000313" key="3">
    <source>
        <dbReference type="Proteomes" id="UP000748531"/>
    </source>
</evidence>
<protein>
    <submittedName>
        <fullName evidence="2">Kelch domain-containing protein 9</fullName>
    </submittedName>
</protein>
<dbReference type="EMBL" id="LUCH01000806">
    <property type="protein sequence ID" value="KAF5404283.1"/>
    <property type="molecule type" value="Genomic_DNA"/>
</dbReference>
<evidence type="ECO:0000313" key="2">
    <source>
        <dbReference type="EMBL" id="KAF5404283.1"/>
    </source>
</evidence>
<dbReference type="InterPro" id="IPR011043">
    <property type="entry name" value="Gal_Oxase/kelch_b-propeller"/>
</dbReference>
<dbReference type="PANTHER" id="PTHR47196:SF1">
    <property type="entry name" value="KELCH DOMAIN-CONTAINING PROTEIN 9"/>
    <property type="match status" value="1"/>
</dbReference>
<reference evidence="2" key="1">
    <citation type="submission" date="2019-05" db="EMBL/GenBank/DDBJ databases">
        <title>Annotation for the trematode Paragonimus heterotremus.</title>
        <authorList>
            <person name="Choi Y.-J."/>
        </authorList>
    </citation>
    <scope>NUCLEOTIDE SEQUENCE</scope>
    <source>
        <strain evidence="2">LC</strain>
    </source>
</reference>
<dbReference type="InterPro" id="IPR006652">
    <property type="entry name" value="Kelch_1"/>
</dbReference>
<comment type="caution">
    <text evidence="2">The sequence shown here is derived from an EMBL/GenBank/DDBJ whole genome shotgun (WGS) entry which is preliminary data.</text>
</comment>
<dbReference type="InterPro" id="IPR042941">
    <property type="entry name" value="KLDC9"/>
</dbReference>
<dbReference type="Proteomes" id="UP000748531">
    <property type="component" value="Unassembled WGS sequence"/>
</dbReference>
<evidence type="ECO:0000256" key="1">
    <source>
        <dbReference type="ARBA" id="ARBA00022441"/>
    </source>
</evidence>
<dbReference type="SUPFAM" id="SSF117281">
    <property type="entry name" value="Kelch motif"/>
    <property type="match status" value="1"/>
</dbReference>
<dbReference type="SUPFAM" id="SSF50965">
    <property type="entry name" value="Galactose oxidase, central domain"/>
    <property type="match status" value="1"/>
</dbReference>
<dbReference type="Gene3D" id="2.120.10.80">
    <property type="entry name" value="Kelch-type beta propeller"/>
    <property type="match status" value="1"/>
</dbReference>
<keyword evidence="1" id="KW-0880">Kelch repeat</keyword>
<proteinExistence type="predicted"/>
<organism evidence="2 3">
    <name type="scientific">Paragonimus heterotremus</name>
    <dbReference type="NCBI Taxonomy" id="100268"/>
    <lineage>
        <taxon>Eukaryota</taxon>
        <taxon>Metazoa</taxon>
        <taxon>Spiralia</taxon>
        <taxon>Lophotrochozoa</taxon>
        <taxon>Platyhelminthes</taxon>
        <taxon>Trematoda</taxon>
        <taxon>Digenea</taxon>
        <taxon>Plagiorchiida</taxon>
        <taxon>Troglotremata</taxon>
        <taxon>Troglotrematidae</taxon>
        <taxon>Paragonimus</taxon>
    </lineage>
</organism>
<dbReference type="Pfam" id="PF01344">
    <property type="entry name" value="Kelch_1"/>
    <property type="match status" value="1"/>
</dbReference>
<accession>A0A8J4SQV0</accession>
<dbReference type="OrthoDB" id="10251809at2759"/>